<dbReference type="CDD" id="cd06288">
    <property type="entry name" value="PBP1_sucrose_transcription_regulator"/>
    <property type="match status" value="1"/>
</dbReference>
<keyword evidence="1" id="KW-0678">Repressor</keyword>
<evidence type="ECO:0000313" key="6">
    <source>
        <dbReference type="EMBL" id="CRL65320.1"/>
    </source>
</evidence>
<dbReference type="InterPro" id="IPR001761">
    <property type="entry name" value="Peripla_BP/Lac1_sug-bd_dom"/>
</dbReference>
<dbReference type="InterPro" id="IPR028082">
    <property type="entry name" value="Peripla_BP_I"/>
</dbReference>
<dbReference type="PROSITE" id="PS00356">
    <property type="entry name" value="HTH_LACI_1"/>
    <property type="match status" value="1"/>
</dbReference>
<keyword evidence="3" id="KW-0238">DNA-binding</keyword>
<feature type="domain" description="HTH lacI-type" evidence="5">
    <location>
        <begin position="2"/>
        <end position="56"/>
    </location>
</feature>
<organism evidence="6 7">
    <name type="scientific">Proteus penneri</name>
    <dbReference type="NCBI Taxonomy" id="102862"/>
    <lineage>
        <taxon>Bacteria</taxon>
        <taxon>Pseudomonadati</taxon>
        <taxon>Pseudomonadota</taxon>
        <taxon>Gammaproteobacteria</taxon>
        <taxon>Enterobacterales</taxon>
        <taxon>Morganellaceae</taxon>
        <taxon>Proteus</taxon>
    </lineage>
</organism>
<dbReference type="InterPro" id="IPR000843">
    <property type="entry name" value="HTH_LacI"/>
</dbReference>
<evidence type="ECO:0000256" key="3">
    <source>
        <dbReference type="ARBA" id="ARBA00023125"/>
    </source>
</evidence>
<dbReference type="Gene3D" id="3.40.50.2300">
    <property type="match status" value="2"/>
</dbReference>
<protein>
    <submittedName>
        <fullName evidence="6">Ribose operon repressor</fullName>
    </submittedName>
</protein>
<dbReference type="SUPFAM" id="SSF53822">
    <property type="entry name" value="Periplasmic binding protein-like I"/>
    <property type="match status" value="1"/>
</dbReference>
<accession>A0A0G4QHV5</accession>
<dbReference type="AlphaFoldDB" id="A0A0G4QHV5"/>
<dbReference type="GO" id="GO:0000976">
    <property type="term" value="F:transcription cis-regulatory region binding"/>
    <property type="evidence" value="ECO:0007669"/>
    <property type="project" value="TreeGrafter"/>
</dbReference>
<dbReference type="Proteomes" id="UP000183920">
    <property type="component" value="Unassembled WGS sequence"/>
</dbReference>
<dbReference type="Pfam" id="PF00356">
    <property type="entry name" value="LacI"/>
    <property type="match status" value="1"/>
</dbReference>
<dbReference type="Pfam" id="PF00532">
    <property type="entry name" value="Peripla_BP_1"/>
    <property type="match status" value="1"/>
</dbReference>
<keyword evidence="2" id="KW-0805">Transcription regulation</keyword>
<dbReference type="GO" id="GO:0003700">
    <property type="term" value="F:DNA-binding transcription factor activity"/>
    <property type="evidence" value="ECO:0007669"/>
    <property type="project" value="TreeGrafter"/>
</dbReference>
<evidence type="ECO:0000313" key="7">
    <source>
        <dbReference type="Proteomes" id="UP000183920"/>
    </source>
</evidence>
<dbReference type="PANTHER" id="PTHR30146">
    <property type="entry name" value="LACI-RELATED TRANSCRIPTIONAL REPRESSOR"/>
    <property type="match status" value="1"/>
</dbReference>
<dbReference type="PROSITE" id="PS50932">
    <property type="entry name" value="HTH_LACI_2"/>
    <property type="match status" value="1"/>
</dbReference>
<dbReference type="InterPro" id="IPR010982">
    <property type="entry name" value="Lambda_DNA-bd_dom_sf"/>
</dbReference>
<evidence type="ECO:0000256" key="2">
    <source>
        <dbReference type="ARBA" id="ARBA00023015"/>
    </source>
</evidence>
<sequence length="331" mass="37513">MASLKDVARLASVSLMTVSRAINNPELLKPETLKQVQDAIDQLNYVPDYSARKIRGQGTKVSSIGVLAIDTATTPFSVEMILSIEQTAREFGWSSFVVNLTAQDCYENAIWQLLAQRPDGIIYTTMGLREITVHEKLFDKNLVLANCLDKTHAFPTYIPDDYHGQYFAMKKVIEKGYRRPLCFYIPEESVAGPIRRKAVEDAWLEAGLPLADLQQYTMIFGDEHYRDVIEILKKHCVHQKADFDILICGNDRIAFLAYQVLLSMGLRIPEQVAVLGYDNMIGTGELFYPPLTTVQLPHYELGKEATLHIIQGRNHRDIVHVPCQLVERESI</sequence>
<name>A0A0G4QHV5_9GAMM</name>
<evidence type="ECO:0000256" key="4">
    <source>
        <dbReference type="ARBA" id="ARBA00023163"/>
    </source>
</evidence>
<dbReference type="SMART" id="SM00354">
    <property type="entry name" value="HTH_LACI"/>
    <property type="match status" value="1"/>
</dbReference>
<dbReference type="RefSeq" id="WP_072065116.1">
    <property type="nucleotide sequence ID" value="NZ_CVRY01000008.1"/>
</dbReference>
<evidence type="ECO:0000256" key="1">
    <source>
        <dbReference type="ARBA" id="ARBA00022491"/>
    </source>
</evidence>
<evidence type="ECO:0000259" key="5">
    <source>
        <dbReference type="PROSITE" id="PS50932"/>
    </source>
</evidence>
<reference evidence="7" key="1">
    <citation type="submission" date="2015-06" db="EMBL/GenBank/DDBJ databases">
        <authorList>
            <person name="Urmite Genomes"/>
        </authorList>
    </citation>
    <scope>NUCLEOTIDE SEQUENCE [LARGE SCALE GENOMIC DNA]</scope>
    <source>
        <strain evidence="7">CSUR P1867</strain>
    </source>
</reference>
<dbReference type="SUPFAM" id="SSF47413">
    <property type="entry name" value="lambda repressor-like DNA-binding domains"/>
    <property type="match status" value="1"/>
</dbReference>
<keyword evidence="4" id="KW-0804">Transcription</keyword>
<dbReference type="CDD" id="cd01392">
    <property type="entry name" value="HTH_LacI"/>
    <property type="match status" value="1"/>
</dbReference>
<dbReference type="PANTHER" id="PTHR30146:SF151">
    <property type="entry name" value="HTH-TYPE TRANSCRIPTIONAL REPRESSOR CYTR"/>
    <property type="match status" value="1"/>
</dbReference>
<dbReference type="Gene3D" id="1.10.260.40">
    <property type="entry name" value="lambda repressor-like DNA-binding domains"/>
    <property type="match status" value="1"/>
</dbReference>
<dbReference type="EMBL" id="CVRY01000008">
    <property type="protein sequence ID" value="CRL65320.1"/>
    <property type="molecule type" value="Genomic_DNA"/>
</dbReference>
<gene>
    <name evidence="6" type="primary">rbsR_3</name>
    <name evidence="6" type="ORF">BN1804_03449</name>
</gene>
<proteinExistence type="predicted"/>